<name>G0QKN4_ICHMU</name>
<dbReference type="EMBL" id="GL983177">
    <property type="protein sequence ID" value="EGR34218.1"/>
    <property type="molecule type" value="Genomic_DNA"/>
</dbReference>
<dbReference type="GeneID" id="14910409"/>
<dbReference type="AlphaFoldDB" id="G0QKN4"/>
<dbReference type="InParanoid" id="G0QKN4"/>
<dbReference type="Proteomes" id="UP000008983">
    <property type="component" value="Unassembled WGS sequence"/>
</dbReference>
<organism evidence="1 2">
    <name type="scientific">Ichthyophthirius multifiliis</name>
    <name type="common">White spot disease agent</name>
    <name type="synonym">Ich</name>
    <dbReference type="NCBI Taxonomy" id="5932"/>
    <lineage>
        <taxon>Eukaryota</taxon>
        <taxon>Sar</taxon>
        <taxon>Alveolata</taxon>
        <taxon>Ciliophora</taxon>
        <taxon>Intramacronucleata</taxon>
        <taxon>Oligohymenophorea</taxon>
        <taxon>Hymenostomatida</taxon>
        <taxon>Ophryoglenina</taxon>
        <taxon>Ichthyophthirius</taxon>
    </lineage>
</organism>
<protein>
    <submittedName>
        <fullName evidence="1">Uncharacterized protein</fullName>
    </submittedName>
</protein>
<evidence type="ECO:0000313" key="1">
    <source>
        <dbReference type="EMBL" id="EGR34218.1"/>
    </source>
</evidence>
<sequence>MKSFQKIPFRLFWLSLVSFPSGSFLSQYIRTLKGQFQLFKGRLRRPRMQNMSFLIYVCEFYKIFYEGSKYMHSLGFLMDIFQDNFISVFSGYSCTNLVPFSGSQVPQSIIFSVLGRFYYKQRHIQSLFQHEFKEEMYFIQSPWAYICYYQSLKRSLFEYEMCIYQGEVINLLKEGKKVYKFSFLRKIQMKKEFF</sequence>
<reference evidence="1 2" key="1">
    <citation type="submission" date="2011-07" db="EMBL/GenBank/DDBJ databases">
        <authorList>
            <person name="Coyne R."/>
            <person name="Brami D."/>
            <person name="Johnson J."/>
            <person name="Hostetler J."/>
            <person name="Hannick L."/>
            <person name="Clark T."/>
            <person name="Cassidy-Hanley D."/>
            <person name="Inman J."/>
        </authorList>
    </citation>
    <scope>NUCLEOTIDE SEQUENCE [LARGE SCALE GENOMIC DNA]</scope>
    <source>
        <strain evidence="1 2">G5</strain>
    </source>
</reference>
<accession>G0QKN4</accession>
<dbReference type="RefSeq" id="XP_004039522.1">
    <property type="nucleotide sequence ID" value="XM_004039474.1"/>
</dbReference>
<keyword evidence="2" id="KW-1185">Reference proteome</keyword>
<evidence type="ECO:0000313" key="2">
    <source>
        <dbReference type="Proteomes" id="UP000008983"/>
    </source>
</evidence>
<gene>
    <name evidence="1" type="ORF">IMG5_020160</name>
</gene>
<proteinExistence type="predicted"/>